<dbReference type="RefSeq" id="WP_255061919.1">
    <property type="nucleotide sequence ID" value="NZ_JANDBD010000008.1"/>
</dbReference>
<keyword evidence="3" id="KW-1185">Reference proteome</keyword>
<sequence>MGVPTHVMQFSSGGAAVKDGGSSLLQFVSPLRQLDGAERWFITFYALPEGRSFEEVRGQATEQFLQAAGRSDAMTVEIRKLAAGQSRVGWVRYTVGHEHDGTLPLDVAIPLPTTSRPDTRCAPSRGTPQTET</sequence>
<name>A0ABT1M5F1_9MYCO</name>
<feature type="region of interest" description="Disordered" evidence="1">
    <location>
        <begin position="112"/>
        <end position="132"/>
    </location>
</feature>
<dbReference type="EMBL" id="JANDBD010000008">
    <property type="protein sequence ID" value="MCP9274390.1"/>
    <property type="molecule type" value="Genomic_DNA"/>
</dbReference>
<evidence type="ECO:0000313" key="2">
    <source>
        <dbReference type="EMBL" id="MCP9274390.1"/>
    </source>
</evidence>
<dbReference type="Proteomes" id="UP001651690">
    <property type="component" value="Unassembled WGS sequence"/>
</dbReference>
<proteinExistence type="predicted"/>
<comment type="caution">
    <text evidence="2">The sequence shown here is derived from an EMBL/GenBank/DDBJ whole genome shotgun (WGS) entry which is preliminary data.</text>
</comment>
<accession>A0ABT1M5F1</accession>
<reference evidence="2 3" key="1">
    <citation type="submission" date="2022-06" db="EMBL/GenBank/DDBJ databases">
        <title>Mycolicibacterium sp. CAU 1645 isolated from seawater.</title>
        <authorList>
            <person name="Kim W."/>
        </authorList>
    </citation>
    <scope>NUCLEOTIDE SEQUENCE [LARGE SCALE GENOMIC DNA]</scope>
    <source>
        <strain evidence="2 3">CAU 1645</strain>
    </source>
</reference>
<organism evidence="2 3">
    <name type="scientific">Mycolicibacterium arenosum</name>
    <dbReference type="NCBI Taxonomy" id="2952157"/>
    <lineage>
        <taxon>Bacteria</taxon>
        <taxon>Bacillati</taxon>
        <taxon>Actinomycetota</taxon>
        <taxon>Actinomycetes</taxon>
        <taxon>Mycobacteriales</taxon>
        <taxon>Mycobacteriaceae</taxon>
        <taxon>Mycolicibacterium</taxon>
    </lineage>
</organism>
<evidence type="ECO:0000256" key="1">
    <source>
        <dbReference type="SAM" id="MobiDB-lite"/>
    </source>
</evidence>
<protein>
    <submittedName>
        <fullName evidence="2">Uncharacterized protein</fullName>
    </submittedName>
</protein>
<gene>
    <name evidence="2" type="ORF">NM203_19550</name>
</gene>
<evidence type="ECO:0000313" key="3">
    <source>
        <dbReference type="Proteomes" id="UP001651690"/>
    </source>
</evidence>